<proteinExistence type="predicted"/>
<dbReference type="EMBL" id="OY726397">
    <property type="protein sequence ID" value="CAJ1498525.1"/>
    <property type="molecule type" value="Genomic_DNA"/>
</dbReference>
<sequence length="261" mass="27109">MFARKKTNPDNLPATTEPEEPGAAAHVLSRVIETGSRLQAPAIRAYVQRLRDKSPEATPEEIIERLEKHYLAAVMGSGAAVGSAALVPGVGTVLALSLIAGETAVFLETTAVFILAVAEVHGVSAEDKERRRTLVLGALAGDDGKNAVARLLGPGRTSGAWLSEGAATVPLPALSQVNTKLMKYFVKKFAIKRGALMFGKLLPVGIGAGVGAVGNRLMGKRIVGNARQAFGPAPARWPGALRVLPPLEAGTEEPATDAIGS</sequence>
<name>A0ABM9LGB7_9MYCO</name>
<evidence type="ECO:0008006" key="5">
    <source>
        <dbReference type="Google" id="ProtNLM"/>
    </source>
</evidence>
<feature type="region of interest" description="Disordered" evidence="1">
    <location>
        <begin position="1"/>
        <end position="23"/>
    </location>
</feature>
<organism evidence="3 4">
    <name type="scientific">[Mycobacterium] burgundiense</name>
    <dbReference type="NCBI Taxonomy" id="3064286"/>
    <lineage>
        <taxon>Bacteria</taxon>
        <taxon>Bacillati</taxon>
        <taxon>Actinomycetota</taxon>
        <taxon>Actinomycetes</taxon>
        <taxon>Mycobacteriales</taxon>
        <taxon>Mycobacteriaceae</taxon>
        <taxon>Mycolicibacterium</taxon>
    </lineage>
</organism>
<gene>
    <name evidence="3" type="ORF">MU0053_001180</name>
</gene>
<evidence type="ECO:0000313" key="3">
    <source>
        <dbReference type="EMBL" id="CAJ1498525.1"/>
    </source>
</evidence>
<reference evidence="3 4" key="1">
    <citation type="submission" date="2023-08" db="EMBL/GenBank/DDBJ databases">
        <authorList>
            <person name="Folkvardsen B D."/>
            <person name="Norman A."/>
        </authorList>
    </citation>
    <scope>NUCLEOTIDE SEQUENCE [LARGE SCALE GENOMIC DNA]</scope>
    <source>
        <strain evidence="3 4">Mu0053</strain>
    </source>
</reference>
<keyword evidence="2" id="KW-1133">Transmembrane helix</keyword>
<keyword evidence="2" id="KW-0812">Transmembrane</keyword>
<feature type="compositionally biased region" description="Low complexity" evidence="1">
    <location>
        <begin position="13"/>
        <end position="23"/>
    </location>
</feature>
<keyword evidence="4" id="KW-1185">Reference proteome</keyword>
<dbReference type="Proteomes" id="UP001190465">
    <property type="component" value="Chromosome"/>
</dbReference>
<evidence type="ECO:0000313" key="4">
    <source>
        <dbReference type="Proteomes" id="UP001190465"/>
    </source>
</evidence>
<dbReference type="RefSeq" id="WP_308481446.1">
    <property type="nucleotide sequence ID" value="NZ_OY726397.1"/>
</dbReference>
<feature type="transmembrane region" description="Helical" evidence="2">
    <location>
        <begin position="70"/>
        <end position="99"/>
    </location>
</feature>
<evidence type="ECO:0000256" key="2">
    <source>
        <dbReference type="SAM" id="Phobius"/>
    </source>
</evidence>
<keyword evidence="2" id="KW-0472">Membrane</keyword>
<evidence type="ECO:0000256" key="1">
    <source>
        <dbReference type="SAM" id="MobiDB-lite"/>
    </source>
</evidence>
<protein>
    <recommendedName>
        <fullName evidence="5">Di-and tripeptidase</fullName>
    </recommendedName>
</protein>
<feature type="transmembrane region" description="Helical" evidence="2">
    <location>
        <begin position="105"/>
        <end position="123"/>
    </location>
</feature>
<accession>A0ABM9LGB7</accession>